<feature type="compositionally biased region" description="Polar residues" evidence="1">
    <location>
        <begin position="34"/>
        <end position="58"/>
    </location>
</feature>
<protein>
    <submittedName>
        <fullName evidence="2">39944_t:CDS:1</fullName>
    </submittedName>
</protein>
<dbReference type="EMBL" id="CAJVQB010007479">
    <property type="protein sequence ID" value="CAG8704170.1"/>
    <property type="molecule type" value="Genomic_DNA"/>
</dbReference>
<proteinExistence type="predicted"/>
<keyword evidence="3" id="KW-1185">Reference proteome</keyword>
<reference evidence="2 3" key="1">
    <citation type="submission" date="2021-06" db="EMBL/GenBank/DDBJ databases">
        <authorList>
            <person name="Kallberg Y."/>
            <person name="Tangrot J."/>
            <person name="Rosling A."/>
        </authorList>
    </citation>
    <scope>NUCLEOTIDE SEQUENCE [LARGE SCALE GENOMIC DNA]</scope>
    <source>
        <strain evidence="2 3">120-4 pot B 10/14</strain>
    </source>
</reference>
<name>A0ABN7UZZ6_GIGMA</name>
<organism evidence="2 3">
    <name type="scientific">Gigaspora margarita</name>
    <dbReference type="NCBI Taxonomy" id="4874"/>
    <lineage>
        <taxon>Eukaryota</taxon>
        <taxon>Fungi</taxon>
        <taxon>Fungi incertae sedis</taxon>
        <taxon>Mucoromycota</taxon>
        <taxon>Glomeromycotina</taxon>
        <taxon>Glomeromycetes</taxon>
        <taxon>Diversisporales</taxon>
        <taxon>Gigasporaceae</taxon>
        <taxon>Gigaspora</taxon>
    </lineage>
</organism>
<comment type="caution">
    <text evidence="2">The sequence shown here is derived from an EMBL/GenBank/DDBJ whole genome shotgun (WGS) entry which is preliminary data.</text>
</comment>
<evidence type="ECO:0000313" key="3">
    <source>
        <dbReference type="Proteomes" id="UP000789901"/>
    </source>
</evidence>
<dbReference type="Proteomes" id="UP000789901">
    <property type="component" value="Unassembled WGS sequence"/>
</dbReference>
<accession>A0ABN7UZZ6</accession>
<evidence type="ECO:0000313" key="2">
    <source>
        <dbReference type="EMBL" id="CAG8704170.1"/>
    </source>
</evidence>
<sequence length="58" mass="6389">MSQTTKDTTLTGNKQSPRANITTFPLTPNKLRGNVTNVINDTNNPTQSKKIRTQTAET</sequence>
<gene>
    <name evidence="2" type="ORF">GMARGA_LOCUS12327</name>
</gene>
<feature type="region of interest" description="Disordered" evidence="1">
    <location>
        <begin position="1"/>
        <end position="58"/>
    </location>
</feature>
<evidence type="ECO:0000256" key="1">
    <source>
        <dbReference type="SAM" id="MobiDB-lite"/>
    </source>
</evidence>
<feature type="compositionally biased region" description="Polar residues" evidence="1">
    <location>
        <begin position="1"/>
        <end position="26"/>
    </location>
</feature>